<evidence type="ECO:0000313" key="1">
    <source>
        <dbReference type="EMBL" id="APU69486.1"/>
    </source>
</evidence>
<dbReference type="InterPro" id="IPR013702">
    <property type="entry name" value="FIST_domain_N"/>
</dbReference>
<dbReference type="Pfam" id="PF10442">
    <property type="entry name" value="FIST_C"/>
    <property type="match status" value="1"/>
</dbReference>
<proteinExistence type="predicted"/>
<dbReference type="SMART" id="SM00897">
    <property type="entry name" value="FIST"/>
    <property type="match status" value="1"/>
</dbReference>
<protein>
    <submittedName>
        <fullName evidence="1">Uncharacterized protein</fullName>
    </submittedName>
</protein>
<reference evidence="1 2" key="1">
    <citation type="submission" date="2016-07" db="EMBL/GenBank/DDBJ databases">
        <title>Multi-omics approach to identify versatile polysaccharide utilization systems of a marine flavobacterium Gramella flava.</title>
        <authorList>
            <person name="Tang K."/>
        </authorList>
    </citation>
    <scope>NUCLEOTIDE SEQUENCE [LARGE SCALE GENOMIC DNA]</scope>
    <source>
        <strain evidence="1 2">JLT2011</strain>
    </source>
</reference>
<keyword evidence="2" id="KW-1185">Reference proteome</keyword>
<dbReference type="SMART" id="SM01204">
    <property type="entry name" value="FIST_C"/>
    <property type="match status" value="1"/>
</dbReference>
<evidence type="ECO:0000313" key="2">
    <source>
        <dbReference type="Proteomes" id="UP000186230"/>
    </source>
</evidence>
<dbReference type="STRING" id="1229726.GRFL_2762"/>
<dbReference type="Pfam" id="PF08495">
    <property type="entry name" value="FIST"/>
    <property type="match status" value="1"/>
</dbReference>
<dbReference type="EMBL" id="CP016359">
    <property type="protein sequence ID" value="APU69486.1"/>
    <property type="molecule type" value="Genomic_DNA"/>
</dbReference>
<accession>A0A1L7I7C0</accession>
<organism evidence="1 2">
    <name type="scientific">Christiangramia flava JLT2011</name>
    <dbReference type="NCBI Taxonomy" id="1229726"/>
    <lineage>
        <taxon>Bacteria</taxon>
        <taxon>Pseudomonadati</taxon>
        <taxon>Bacteroidota</taxon>
        <taxon>Flavobacteriia</taxon>
        <taxon>Flavobacteriales</taxon>
        <taxon>Flavobacteriaceae</taxon>
        <taxon>Christiangramia</taxon>
    </lineage>
</organism>
<dbReference type="RefSeq" id="WP_083645150.1">
    <property type="nucleotide sequence ID" value="NZ_AMRU01000015.1"/>
</dbReference>
<name>A0A1L7I7C0_9FLAO</name>
<sequence length="378" mass="42050">MKIVQAKRPAGENWIKNREFESLQNPLVFVFGDRKLLESDDFYQETIAAFPTRHIVFGSSAGEIYHQDILDNSAVMTAIDFETSSFEVRKANCCEFQQDSDELGKALVANLPQENLRHIFVISEGSFVNGSKLVKGMESNLDQELSVTGGMCGDNDRFEKTLVSYNEKPKEGEVIAIGFYGESLDISYASSGGWIPFGPERVITKAEGNILYEIDGMPALDLYSKYLGEKSKELPGASLFYPLNIRVNDQTEPVTRTVLNIDKENNSMILAGNAPVNSKVQLMMASVDSLVEGASKAAKKAMKNRKNKPSLALVVSCIGRKLVMDQRAEEELEEVAEIIGQDSFLFGFYSYGEMAPFETNRFCELHNQTMTLTLISES</sequence>
<dbReference type="PANTHER" id="PTHR40252">
    <property type="entry name" value="BLR0328 PROTEIN"/>
    <property type="match status" value="1"/>
</dbReference>
<dbReference type="InterPro" id="IPR019494">
    <property type="entry name" value="FIST_C"/>
</dbReference>
<dbReference type="OrthoDB" id="9770435at2"/>
<dbReference type="PANTHER" id="PTHR40252:SF2">
    <property type="entry name" value="BLR0328 PROTEIN"/>
    <property type="match status" value="1"/>
</dbReference>
<dbReference type="AlphaFoldDB" id="A0A1L7I7C0"/>
<dbReference type="Proteomes" id="UP000186230">
    <property type="component" value="Chromosome"/>
</dbReference>
<dbReference type="KEGG" id="gfl:GRFL_2762"/>
<gene>
    <name evidence="1" type="ORF">GRFL_2762</name>
</gene>